<dbReference type="OrthoDB" id="9801517at2"/>
<evidence type="ECO:0000313" key="4">
    <source>
        <dbReference type="Proteomes" id="UP000065261"/>
    </source>
</evidence>
<proteinExistence type="inferred from homology"/>
<dbReference type="GO" id="GO:0047617">
    <property type="term" value="F:fatty acyl-CoA hydrolase activity"/>
    <property type="evidence" value="ECO:0007669"/>
    <property type="project" value="TreeGrafter"/>
</dbReference>
<evidence type="ECO:0000256" key="1">
    <source>
        <dbReference type="ARBA" id="ARBA00005953"/>
    </source>
</evidence>
<evidence type="ECO:0000256" key="2">
    <source>
        <dbReference type="ARBA" id="ARBA00022801"/>
    </source>
</evidence>
<dbReference type="EMBL" id="CP011034">
    <property type="protein sequence ID" value="ALS31842.1"/>
    <property type="molecule type" value="Genomic_DNA"/>
</dbReference>
<sequence length="137" mass="15626">MTEVIIRGYHLDGYQHVNNARYLEFLEEDRWACMSEELEYFSQQGVTWVIANININYRLPATLGQSLLIKTAVSKIGNKSGVVTQVIQCKKTNDIVADAEITFVLFDVKTNKTTPLINNFLEKLLICQKRLSDSVIL</sequence>
<dbReference type="InterPro" id="IPR050563">
    <property type="entry name" value="4-hydroxybenzoyl-CoA_TE"/>
</dbReference>
<keyword evidence="2" id="KW-0378">Hydrolase</keyword>
<dbReference type="KEGG" id="ptn:PTRA_a0488"/>
<dbReference type="AlphaFoldDB" id="A0A0U2WZD5"/>
<dbReference type="NCBIfam" id="TIGR00051">
    <property type="entry name" value="YbgC/FadM family acyl-CoA thioesterase"/>
    <property type="match status" value="1"/>
</dbReference>
<accession>A0A0U2WZD5</accession>
<gene>
    <name evidence="3" type="ORF">PTRA_a0488</name>
</gene>
<dbReference type="PATRIC" id="fig|1315283.4.peg.437"/>
<dbReference type="PANTHER" id="PTHR31793:SF24">
    <property type="entry name" value="LONG-CHAIN ACYL-COA THIOESTERASE FADM"/>
    <property type="match status" value="1"/>
</dbReference>
<dbReference type="InterPro" id="IPR029069">
    <property type="entry name" value="HotDog_dom_sf"/>
</dbReference>
<name>A0A0U2WZD5_9GAMM</name>
<dbReference type="Gene3D" id="3.10.129.10">
    <property type="entry name" value="Hotdog Thioesterase"/>
    <property type="match status" value="1"/>
</dbReference>
<comment type="similarity">
    <text evidence="1">Belongs to the 4-hydroxybenzoyl-CoA thioesterase family.</text>
</comment>
<dbReference type="Pfam" id="PF13279">
    <property type="entry name" value="4HBT_2"/>
    <property type="match status" value="1"/>
</dbReference>
<dbReference type="SUPFAM" id="SSF54637">
    <property type="entry name" value="Thioesterase/thiol ester dehydrase-isomerase"/>
    <property type="match status" value="1"/>
</dbReference>
<dbReference type="PANTHER" id="PTHR31793">
    <property type="entry name" value="4-HYDROXYBENZOYL-COA THIOESTERASE FAMILY MEMBER"/>
    <property type="match status" value="1"/>
</dbReference>
<organism evidence="3">
    <name type="scientific">Pseudoalteromonas translucida KMM 520</name>
    <dbReference type="NCBI Taxonomy" id="1315283"/>
    <lineage>
        <taxon>Bacteria</taxon>
        <taxon>Pseudomonadati</taxon>
        <taxon>Pseudomonadota</taxon>
        <taxon>Gammaproteobacteria</taxon>
        <taxon>Alteromonadales</taxon>
        <taxon>Pseudoalteromonadaceae</taxon>
        <taxon>Pseudoalteromonas</taxon>
    </lineage>
</organism>
<protein>
    <submittedName>
        <fullName evidence="3">Uncharacterized protein</fullName>
    </submittedName>
</protein>
<dbReference type="Proteomes" id="UP000065261">
    <property type="component" value="Chromosome I"/>
</dbReference>
<evidence type="ECO:0000313" key="3">
    <source>
        <dbReference type="EMBL" id="ALS31842.1"/>
    </source>
</evidence>
<dbReference type="InterPro" id="IPR006684">
    <property type="entry name" value="YbgC/YbaW"/>
</dbReference>
<dbReference type="RefSeq" id="WP_058372526.1">
    <property type="nucleotide sequence ID" value="NZ_CP011034.1"/>
</dbReference>
<reference evidence="3 4" key="1">
    <citation type="submission" date="2015-03" db="EMBL/GenBank/DDBJ databases">
        <authorList>
            <person name="Murphy D."/>
        </authorList>
    </citation>
    <scope>NUCLEOTIDE SEQUENCE [LARGE SCALE GENOMIC DNA]</scope>
    <source>
        <strain evidence="3 4">KMM 520</strain>
    </source>
</reference>
<dbReference type="CDD" id="cd00586">
    <property type="entry name" value="4HBT"/>
    <property type="match status" value="1"/>
</dbReference>